<dbReference type="Gene3D" id="3.30.1660.10">
    <property type="entry name" value="Flavin-binding protein dodecin"/>
    <property type="match status" value="1"/>
</dbReference>
<comment type="caution">
    <text evidence="1">The sequence shown here is derived from an EMBL/GenBank/DDBJ whole genome shotgun (WGS) entry which is preliminary data.</text>
</comment>
<dbReference type="Proteomes" id="UP000050544">
    <property type="component" value="Unassembled WGS sequence"/>
</dbReference>
<evidence type="ECO:0000313" key="2">
    <source>
        <dbReference type="Proteomes" id="UP000050544"/>
    </source>
</evidence>
<dbReference type="PANTHER" id="PTHR39324:SF1">
    <property type="entry name" value="CALCIUM DODECIN"/>
    <property type="match status" value="1"/>
</dbReference>
<dbReference type="InterPro" id="IPR050049">
    <property type="entry name" value="Dodecin_bact"/>
</dbReference>
<keyword evidence="2" id="KW-1185">Reference proteome</keyword>
<organism evidence="1 2">
    <name type="scientific">Thermanaerothrix daxensis</name>
    <dbReference type="NCBI Taxonomy" id="869279"/>
    <lineage>
        <taxon>Bacteria</taxon>
        <taxon>Bacillati</taxon>
        <taxon>Chloroflexota</taxon>
        <taxon>Anaerolineae</taxon>
        <taxon>Anaerolineales</taxon>
        <taxon>Anaerolineaceae</taxon>
        <taxon>Thermanaerothrix</taxon>
    </lineage>
</organism>
<dbReference type="InterPro" id="IPR025543">
    <property type="entry name" value="Dodecin-like"/>
</dbReference>
<proteinExistence type="predicted"/>
<dbReference type="EMBL" id="LGKO01000005">
    <property type="protein sequence ID" value="KPL82821.1"/>
    <property type="molecule type" value="Genomic_DNA"/>
</dbReference>
<dbReference type="InterPro" id="IPR009923">
    <property type="entry name" value="Dodecin"/>
</dbReference>
<dbReference type="Pfam" id="PF07311">
    <property type="entry name" value="Dodecin"/>
    <property type="match status" value="1"/>
</dbReference>
<dbReference type="NCBIfam" id="NF043052">
    <property type="entry name" value="DodecBact"/>
    <property type="match status" value="1"/>
</dbReference>
<dbReference type="RefSeq" id="WP_054522379.1">
    <property type="nucleotide sequence ID" value="NZ_LGKO01000005.1"/>
</dbReference>
<dbReference type="AlphaFoldDB" id="A0A0P6XHX8"/>
<protein>
    <submittedName>
        <fullName evidence="1">Dodecin flavoprotein</fullName>
    </submittedName>
</protein>
<sequence length="68" mass="7686">MNKVYKIIEITGTSDVSVEDAIQTAIGRAAQTVRHLQWFEVSEIRGRIEGDHVGQWQVTIKIGFTLED</sequence>
<dbReference type="PANTHER" id="PTHR39324">
    <property type="entry name" value="CALCIUM DODECIN"/>
    <property type="match status" value="1"/>
</dbReference>
<dbReference type="SUPFAM" id="SSF89807">
    <property type="entry name" value="Dodecin-like"/>
    <property type="match status" value="1"/>
</dbReference>
<gene>
    <name evidence="1" type="ORF">SE15_12275</name>
</gene>
<dbReference type="InterPro" id="IPR036694">
    <property type="entry name" value="Dodecin-like_sf"/>
</dbReference>
<evidence type="ECO:0000313" key="1">
    <source>
        <dbReference type="EMBL" id="KPL82821.1"/>
    </source>
</evidence>
<accession>A0A0P6XHX8</accession>
<dbReference type="OrthoDB" id="1707990at2"/>
<name>A0A0P6XHX8_9CHLR</name>
<reference evidence="1 2" key="1">
    <citation type="submission" date="2015-07" db="EMBL/GenBank/DDBJ databases">
        <title>Whole genome sequence of Thermanaerothrix daxensis DSM 23592.</title>
        <authorList>
            <person name="Hemp J."/>
            <person name="Ward L.M."/>
            <person name="Pace L.A."/>
            <person name="Fischer W.W."/>
        </authorList>
    </citation>
    <scope>NUCLEOTIDE SEQUENCE [LARGE SCALE GENOMIC DNA]</scope>
    <source>
        <strain evidence="1 2">GNS-1</strain>
    </source>
</reference>